<dbReference type="Pfam" id="PF00437">
    <property type="entry name" value="T2SSE"/>
    <property type="match status" value="1"/>
</dbReference>
<dbReference type="EMBL" id="CP000612">
    <property type="protein sequence ID" value="ABO49479.1"/>
    <property type="molecule type" value="Genomic_DNA"/>
</dbReference>
<dbReference type="PANTHER" id="PTHR30486:SF6">
    <property type="entry name" value="TYPE IV PILUS RETRACTATION ATPASE PILT"/>
    <property type="match status" value="1"/>
</dbReference>
<accession>A4J326</accession>
<evidence type="ECO:0000256" key="1">
    <source>
        <dbReference type="ARBA" id="ARBA00006611"/>
    </source>
</evidence>
<evidence type="ECO:0000313" key="4">
    <source>
        <dbReference type="Proteomes" id="UP000001556"/>
    </source>
</evidence>
<gene>
    <name evidence="3" type="ordered locus">Dred_0944</name>
</gene>
<reference evidence="3 4" key="1">
    <citation type="submission" date="2007-03" db="EMBL/GenBank/DDBJ databases">
        <title>Complete sequence of Desulfotomaculum reducens MI-1.</title>
        <authorList>
            <consortium name="US DOE Joint Genome Institute"/>
            <person name="Copeland A."/>
            <person name="Lucas S."/>
            <person name="Lapidus A."/>
            <person name="Barry K."/>
            <person name="Detter J.C."/>
            <person name="Glavina del Rio T."/>
            <person name="Hammon N."/>
            <person name="Israni S."/>
            <person name="Dalin E."/>
            <person name="Tice H."/>
            <person name="Pitluck S."/>
            <person name="Sims D."/>
            <person name="Brettin T."/>
            <person name="Bruce D."/>
            <person name="Han C."/>
            <person name="Tapia R."/>
            <person name="Schmutz J."/>
            <person name="Larimer F."/>
            <person name="Land M."/>
            <person name="Hauser L."/>
            <person name="Kyrpides N."/>
            <person name="Kim E."/>
            <person name="Tebo B.M."/>
            <person name="Richardson P."/>
        </authorList>
    </citation>
    <scope>NUCLEOTIDE SEQUENCE [LARGE SCALE GENOMIC DNA]</scope>
    <source>
        <strain evidence="3 4">MI-1</strain>
    </source>
</reference>
<dbReference type="HOGENOM" id="CLU_615112_0_0_9"/>
<dbReference type="KEGG" id="drm:Dred_0944"/>
<dbReference type="AlphaFoldDB" id="A4J326"/>
<dbReference type="PANTHER" id="PTHR30486">
    <property type="entry name" value="TWITCHING MOTILITY PROTEIN PILT"/>
    <property type="match status" value="1"/>
</dbReference>
<keyword evidence="4" id="KW-1185">Reference proteome</keyword>
<dbReference type="Proteomes" id="UP000001556">
    <property type="component" value="Chromosome"/>
</dbReference>
<dbReference type="Gene3D" id="3.30.450.380">
    <property type="match status" value="1"/>
</dbReference>
<sequence>MGLEFESNDWTEQTETQKEKIIQDIATQLSKQHPQLFSGNLKGFDPAPLVRQAVITRKDLAAGETEEVYQAIMGQITGYGPLAEFFTGSDALEVTEVMINPTANGNKIFYGKHGRHWPTTKQYFKDAEEVTRFCQKICEDAGRPFTVDSPIVDAWMKDGSRIAVMGFKASPLGTAATIRKSPLVRPPMKLSKLVEYEMLPDFAVKLIVDLLVGGQANLAFCGRTDSGKTTFMRACGEFINPEERVIVAETSYELAFPHLPNCINLVEVSYGNTVVVAMVDLCKTVNRNNPDRAMVGELRSSEIVAASQIAASTSGGFWTSLHAGNVYDLRGRIHGMFFEGGMKLDKEFLDDKIRSMFNFVIFLDKDRNKKRTLMQIVEVTPEGYNSVIRFDTETYAKSQGKTRRWLYENTISQDGLANLAFRGANITEDYEKIKNKFLYVGGESNA</sequence>
<dbReference type="InterPro" id="IPR027417">
    <property type="entry name" value="P-loop_NTPase"/>
</dbReference>
<proteinExistence type="inferred from homology"/>
<dbReference type="STRING" id="349161.Dred_0944"/>
<comment type="similarity">
    <text evidence="1">Belongs to the GSP E family.</text>
</comment>
<organism evidence="3 4">
    <name type="scientific">Desulforamulus reducens (strain ATCC BAA-1160 / DSM 100696 / MI-1)</name>
    <name type="common">Desulfotomaculum reducens</name>
    <dbReference type="NCBI Taxonomy" id="349161"/>
    <lineage>
        <taxon>Bacteria</taxon>
        <taxon>Bacillati</taxon>
        <taxon>Bacillota</taxon>
        <taxon>Clostridia</taxon>
        <taxon>Eubacteriales</taxon>
        <taxon>Peptococcaceae</taxon>
        <taxon>Desulforamulus</taxon>
    </lineage>
</organism>
<feature type="domain" description="Bacterial type II secretion system protein E" evidence="2">
    <location>
        <begin position="192"/>
        <end position="358"/>
    </location>
</feature>
<dbReference type="CDD" id="cd01130">
    <property type="entry name" value="VirB11-like_ATPase"/>
    <property type="match status" value="1"/>
</dbReference>
<dbReference type="RefSeq" id="WP_011877308.1">
    <property type="nucleotide sequence ID" value="NC_009253.1"/>
</dbReference>
<dbReference type="eggNOG" id="COG4962">
    <property type="taxonomic scope" value="Bacteria"/>
</dbReference>
<dbReference type="Gene3D" id="3.40.50.300">
    <property type="entry name" value="P-loop containing nucleotide triphosphate hydrolases"/>
    <property type="match status" value="1"/>
</dbReference>
<dbReference type="OrthoDB" id="9810761at2"/>
<name>A4J326_DESRM</name>
<evidence type="ECO:0000259" key="2">
    <source>
        <dbReference type="Pfam" id="PF00437"/>
    </source>
</evidence>
<dbReference type="GO" id="GO:0016887">
    <property type="term" value="F:ATP hydrolysis activity"/>
    <property type="evidence" value="ECO:0007669"/>
    <property type="project" value="InterPro"/>
</dbReference>
<dbReference type="InterPro" id="IPR050921">
    <property type="entry name" value="T4SS_GSP_E_ATPase"/>
</dbReference>
<evidence type="ECO:0000313" key="3">
    <source>
        <dbReference type="EMBL" id="ABO49479.1"/>
    </source>
</evidence>
<protein>
    <submittedName>
        <fullName evidence="3">Type II secretion system protein E</fullName>
    </submittedName>
</protein>
<dbReference type="SUPFAM" id="SSF52540">
    <property type="entry name" value="P-loop containing nucleoside triphosphate hydrolases"/>
    <property type="match status" value="1"/>
</dbReference>
<dbReference type="InterPro" id="IPR001482">
    <property type="entry name" value="T2SS/T4SS_dom"/>
</dbReference>